<dbReference type="GeneID" id="25563296"/>
<comment type="function">
    <text evidence="3 4">Binds specifically to cytosolic chaperonin (c-CPN) and transfers target proteins to it. Binds to nascent polypeptide chain and promotes folding in an environment in which there are many competing pathways for nonnative proteins.</text>
</comment>
<dbReference type="Proteomes" id="UP000054408">
    <property type="component" value="Unassembled WGS sequence"/>
</dbReference>
<evidence type="ECO:0000313" key="6">
    <source>
        <dbReference type="EMBL" id="KNC47284.1"/>
    </source>
</evidence>
<dbReference type="PANTHER" id="PTHR21100">
    <property type="entry name" value="PREFOLDIN SUBUNIT 4"/>
    <property type="match status" value="1"/>
</dbReference>
<accession>A0A0L0D4P0</accession>
<evidence type="ECO:0000256" key="5">
    <source>
        <dbReference type="SAM" id="Coils"/>
    </source>
</evidence>
<keyword evidence="2 4" id="KW-0143">Chaperone</keyword>
<protein>
    <recommendedName>
        <fullName evidence="4">Prefoldin subunit 4</fullName>
    </recommendedName>
</protein>
<evidence type="ECO:0000256" key="1">
    <source>
        <dbReference type="ARBA" id="ARBA00008045"/>
    </source>
</evidence>
<dbReference type="Gene3D" id="1.10.287.370">
    <property type="match status" value="1"/>
</dbReference>
<sequence length="133" mass="15319">MQNARLLKKEDEVDVDVNWEDQQRINKFGRLNQRVHELEADIGRWQEELDNLEDASTEVLMADDDDALRFQIGEVFVMLPADEVEARIEALQEETEAKVTAAEAEIETLREALAELKVVLYGKFKNSINLEES</sequence>
<evidence type="ECO:0000256" key="4">
    <source>
        <dbReference type="PIRNR" id="PIRNR016477"/>
    </source>
</evidence>
<dbReference type="eggNOG" id="KOG1760">
    <property type="taxonomic scope" value="Eukaryota"/>
</dbReference>
<reference evidence="6 7" key="1">
    <citation type="submission" date="2010-05" db="EMBL/GenBank/DDBJ databases">
        <title>The Genome Sequence of Thecamonas trahens ATCC 50062.</title>
        <authorList>
            <consortium name="The Broad Institute Genome Sequencing Platform"/>
            <person name="Russ C."/>
            <person name="Cuomo C."/>
            <person name="Shea T."/>
            <person name="Young S.K."/>
            <person name="Zeng Q."/>
            <person name="Koehrsen M."/>
            <person name="Haas B."/>
            <person name="Borodovsky M."/>
            <person name="Guigo R."/>
            <person name="Alvarado L."/>
            <person name="Berlin A."/>
            <person name="Bochicchio J."/>
            <person name="Borenstein D."/>
            <person name="Chapman S."/>
            <person name="Chen Z."/>
            <person name="Freedman E."/>
            <person name="Gellesch M."/>
            <person name="Goldberg J."/>
            <person name="Griggs A."/>
            <person name="Gujja S."/>
            <person name="Heilman E."/>
            <person name="Heiman D."/>
            <person name="Hepburn T."/>
            <person name="Howarth C."/>
            <person name="Jen D."/>
            <person name="Larson L."/>
            <person name="Mehta T."/>
            <person name="Park D."/>
            <person name="Pearson M."/>
            <person name="Roberts A."/>
            <person name="Saif S."/>
            <person name="Shenoy N."/>
            <person name="Sisk P."/>
            <person name="Stolte C."/>
            <person name="Sykes S."/>
            <person name="Thomson T."/>
            <person name="Walk T."/>
            <person name="White J."/>
            <person name="Yandava C."/>
            <person name="Burger G."/>
            <person name="Gray M.W."/>
            <person name="Holland P.W.H."/>
            <person name="King N."/>
            <person name="Lang F.B.F."/>
            <person name="Roger A.J."/>
            <person name="Ruiz-Trillo I."/>
            <person name="Lander E."/>
            <person name="Nusbaum C."/>
        </authorList>
    </citation>
    <scope>NUCLEOTIDE SEQUENCE [LARGE SCALE GENOMIC DNA]</scope>
    <source>
        <strain evidence="6 7">ATCC 50062</strain>
    </source>
</reference>
<feature type="coiled-coil region" evidence="5">
    <location>
        <begin position="28"/>
        <end position="55"/>
    </location>
</feature>
<dbReference type="GO" id="GO:0051082">
    <property type="term" value="F:unfolded protein binding"/>
    <property type="evidence" value="ECO:0007669"/>
    <property type="project" value="InterPro"/>
</dbReference>
<dbReference type="InterPro" id="IPR002777">
    <property type="entry name" value="PFD_beta-like"/>
</dbReference>
<organism evidence="6 7">
    <name type="scientific">Thecamonas trahens ATCC 50062</name>
    <dbReference type="NCBI Taxonomy" id="461836"/>
    <lineage>
        <taxon>Eukaryota</taxon>
        <taxon>Apusozoa</taxon>
        <taxon>Apusomonadida</taxon>
        <taxon>Apusomonadidae</taxon>
        <taxon>Thecamonas</taxon>
    </lineage>
</organism>
<dbReference type="STRING" id="461836.A0A0L0D4P0"/>
<dbReference type="GO" id="GO:0016272">
    <property type="term" value="C:prefoldin complex"/>
    <property type="evidence" value="ECO:0007669"/>
    <property type="project" value="UniProtKB-UniRule"/>
</dbReference>
<comment type="subunit">
    <text evidence="4">Heterohexamer of two PFD-alpha type and four PFD-beta type subunits.</text>
</comment>
<dbReference type="EMBL" id="GL349446">
    <property type="protein sequence ID" value="KNC47284.1"/>
    <property type="molecule type" value="Genomic_DNA"/>
</dbReference>
<dbReference type="InterPro" id="IPR016661">
    <property type="entry name" value="PFDN4"/>
</dbReference>
<evidence type="ECO:0000256" key="3">
    <source>
        <dbReference type="ARBA" id="ARBA00024667"/>
    </source>
</evidence>
<dbReference type="InterPro" id="IPR009053">
    <property type="entry name" value="Prefoldin"/>
</dbReference>
<dbReference type="Pfam" id="PF01920">
    <property type="entry name" value="Prefoldin_2"/>
    <property type="match status" value="1"/>
</dbReference>
<comment type="similarity">
    <text evidence="1 4">Belongs to the prefoldin subunit beta family.</text>
</comment>
<dbReference type="GO" id="GO:0005737">
    <property type="term" value="C:cytoplasm"/>
    <property type="evidence" value="ECO:0007669"/>
    <property type="project" value="UniProtKB-ARBA"/>
</dbReference>
<gene>
    <name evidence="6" type="ORF">AMSG_03716</name>
</gene>
<dbReference type="PIRSF" id="PIRSF016477">
    <property type="entry name" value="Prefoldin_subunit_4"/>
    <property type="match status" value="1"/>
</dbReference>
<feature type="coiled-coil region" evidence="5">
    <location>
        <begin position="81"/>
        <end position="119"/>
    </location>
</feature>
<dbReference type="AlphaFoldDB" id="A0A0L0D4P0"/>
<name>A0A0L0D4P0_THETB</name>
<dbReference type="PANTHER" id="PTHR21100:SF9">
    <property type="entry name" value="PREFOLDIN SUBUNIT 4"/>
    <property type="match status" value="1"/>
</dbReference>
<keyword evidence="5" id="KW-0175">Coiled coil</keyword>
<evidence type="ECO:0000256" key="2">
    <source>
        <dbReference type="ARBA" id="ARBA00023186"/>
    </source>
</evidence>
<keyword evidence="7" id="KW-1185">Reference proteome</keyword>
<dbReference type="CDD" id="cd23165">
    <property type="entry name" value="Prefoldin_4"/>
    <property type="match status" value="1"/>
</dbReference>
<dbReference type="FunFam" id="1.10.287.370:FF:000005">
    <property type="entry name" value="Prefoldin subunit 4"/>
    <property type="match status" value="1"/>
</dbReference>
<dbReference type="RefSeq" id="XP_013759626.1">
    <property type="nucleotide sequence ID" value="XM_013904172.1"/>
</dbReference>
<proteinExistence type="inferred from homology"/>
<dbReference type="GO" id="GO:0006457">
    <property type="term" value="P:protein folding"/>
    <property type="evidence" value="ECO:0007669"/>
    <property type="project" value="UniProtKB-UniRule"/>
</dbReference>
<dbReference type="OrthoDB" id="10250441at2759"/>
<dbReference type="OMA" id="KFGRAIN"/>
<evidence type="ECO:0000313" key="7">
    <source>
        <dbReference type="Proteomes" id="UP000054408"/>
    </source>
</evidence>
<dbReference type="SUPFAM" id="SSF46579">
    <property type="entry name" value="Prefoldin"/>
    <property type="match status" value="1"/>
</dbReference>